<dbReference type="InterPro" id="IPR017501">
    <property type="entry name" value="Phage_infect_YhgE_C"/>
</dbReference>
<dbReference type="Pfam" id="PF12698">
    <property type="entry name" value="ABC2_membrane_3"/>
    <property type="match status" value="2"/>
</dbReference>
<dbReference type="PANTHER" id="PTHR43077:SF5">
    <property type="entry name" value="PHAGE INFECTION PROTEIN"/>
    <property type="match status" value="1"/>
</dbReference>
<feature type="transmembrane region" description="Helical" evidence="5">
    <location>
        <begin position="561"/>
        <end position="581"/>
    </location>
</feature>
<dbReference type="AlphaFoldDB" id="A0A1B2E3I2"/>
<evidence type="ECO:0000256" key="4">
    <source>
        <dbReference type="ARBA" id="ARBA00023136"/>
    </source>
</evidence>
<dbReference type="RefSeq" id="WP_099478501.1">
    <property type="nucleotide sequence ID" value="NZ_CP016809.1"/>
</dbReference>
<feature type="transmembrane region" description="Helical" evidence="5">
    <location>
        <begin position="720"/>
        <end position="738"/>
    </location>
</feature>
<dbReference type="NCBIfam" id="TIGR03057">
    <property type="entry name" value="xxxLxxG_by_4"/>
    <property type="match status" value="6"/>
</dbReference>
<keyword evidence="3 5" id="KW-1133">Transmembrane helix</keyword>
<feature type="transmembrane region" description="Helical" evidence="5">
    <location>
        <begin position="661"/>
        <end position="680"/>
    </location>
</feature>
<dbReference type="PANTHER" id="PTHR43077">
    <property type="entry name" value="TRANSPORT PERMEASE YVFS-RELATED"/>
    <property type="match status" value="1"/>
</dbReference>
<evidence type="ECO:0000256" key="2">
    <source>
        <dbReference type="ARBA" id="ARBA00022692"/>
    </source>
</evidence>
<protein>
    <recommendedName>
        <fullName evidence="6">ABC-2 type transporter transmembrane domain-containing protein</fullName>
    </recommendedName>
</protein>
<reference evidence="7" key="1">
    <citation type="submission" date="2016-08" db="EMBL/GenBank/DDBJ databases">
        <title>Complete Genome Seqeunce of Paenibacillus sp. nov. IHBB 9852 from high altitute lake of Indian trans-Himalayas.</title>
        <authorList>
            <person name="Kiran S."/>
            <person name="Swarnkar M.K."/>
            <person name="Rana A."/>
            <person name="Tewari R."/>
            <person name="Gulati A."/>
        </authorList>
    </citation>
    <scope>NUCLEOTIDE SEQUENCE [LARGE SCALE GENOMIC DNA]</scope>
    <source>
        <strain evidence="7">IHBB 9852</strain>
    </source>
</reference>
<name>A0A1B2E3I2_9BACL</name>
<keyword evidence="4 5" id="KW-0472">Membrane</keyword>
<evidence type="ECO:0000256" key="3">
    <source>
        <dbReference type="ARBA" id="ARBA00022989"/>
    </source>
</evidence>
<dbReference type="GO" id="GO:0016020">
    <property type="term" value="C:membrane"/>
    <property type="evidence" value="ECO:0007669"/>
    <property type="project" value="UniProtKB-SubCell"/>
</dbReference>
<proteinExistence type="predicted"/>
<accession>A0A1B2E3I2</accession>
<evidence type="ECO:0000313" key="7">
    <source>
        <dbReference type="EMBL" id="ANY74548.1"/>
    </source>
</evidence>
<dbReference type="Gene3D" id="3.40.1710.10">
    <property type="entry name" value="abc type-2 transporter like domain"/>
    <property type="match status" value="1"/>
</dbReference>
<sequence>MKSLSVFAKDIGAALRNPKILIPIIAVLFIPVMYSGMFLGAFWDPYGKMDDLPVAVVNNDQGAVFEGKELQAGKDLVAELKKGKDFNWQFVNKGEAEQGMKDNKYYMTITIPENFSQQATTLMDEHPQPAQIVFEPNEGYNFLAAQIGGTAVKEIQSKVSQKVTEAYTETLFDQIGKVSDGLSEAGDGASKLSEGAVKLDDGAVKLKENLAKLVSGTQELQNGLAPLTQGMQELNSGAGKLSTGAGTLSSGLEQLKSAHGQLTAGAEQASKGGAKLQSGIEAAAAGSAKLNEGLQANQAGAAQLAAGAKSAAEGSGNLKAGLQQSLEAAASLEQGANAVADGLKQLAEGNPELAQSPEMQKLLAASQSVASGTSQLNAGQKKLADGAAALDQGVQQLNAGAGKLSSGASELAAGGKQLASGGKELLAGAKQLNAGQTQLVDGMKLFGTKLGEAAAGGKELASGAATLAQGTQQLAGGAGKLGSGVGALADGSKQLDSGAGQLVSGMSELKDGSGELAGKLNEAADKTGDIKTTDETITMFAGPVQIDEHKVNEVPNYGTGFAPYFLSLGLFVGALISTIILPIRNSSVPDASGWNRFVSRTLSFAGMGMLQALLAVIVMLYGLKLDVQNVPLFYLFSFVTSLSFMFLVQAFVTWLDQPGRFVVIVILIFQLTTSAGTFPLELIPDWMKVLNPLLPMTYSVKGYKDVISTGNFDGMWSNTGVLAGFGLVFLVLTAIYFLSNCGVKKSVNTENAVSA</sequence>
<dbReference type="InterPro" id="IPR013525">
    <property type="entry name" value="ABC2_TM"/>
</dbReference>
<dbReference type="EMBL" id="CP016809">
    <property type="protein sequence ID" value="ANY74548.1"/>
    <property type="molecule type" value="Genomic_DNA"/>
</dbReference>
<feature type="domain" description="ABC-2 type transporter transmembrane" evidence="6">
    <location>
        <begin position="24"/>
        <end position="166"/>
    </location>
</feature>
<dbReference type="NCBIfam" id="TIGR03061">
    <property type="entry name" value="pip_yhgE_Nterm"/>
    <property type="match status" value="1"/>
</dbReference>
<gene>
    <name evidence="7" type="ORF">BBD41_19330</name>
</gene>
<dbReference type="NCBIfam" id="TIGR03062">
    <property type="entry name" value="pip_yhgE_Cterm"/>
    <property type="match status" value="1"/>
</dbReference>
<dbReference type="InterPro" id="IPR023908">
    <property type="entry name" value="xxxLxxG_rpt"/>
</dbReference>
<dbReference type="InterPro" id="IPR017500">
    <property type="entry name" value="Phage_infect_YhgE_N"/>
</dbReference>
<evidence type="ECO:0000256" key="1">
    <source>
        <dbReference type="ARBA" id="ARBA00004141"/>
    </source>
</evidence>
<organism evidence="7">
    <name type="scientific">Paenibacillus ihbetae</name>
    <dbReference type="NCBI Taxonomy" id="1870820"/>
    <lineage>
        <taxon>Bacteria</taxon>
        <taxon>Bacillati</taxon>
        <taxon>Bacillota</taxon>
        <taxon>Bacilli</taxon>
        <taxon>Bacillales</taxon>
        <taxon>Paenibacillaceae</taxon>
        <taxon>Paenibacillus</taxon>
    </lineage>
</organism>
<feature type="transmembrane region" description="Helical" evidence="5">
    <location>
        <begin position="20"/>
        <end position="43"/>
    </location>
</feature>
<feature type="domain" description="ABC-2 type transporter transmembrane" evidence="6">
    <location>
        <begin position="526"/>
        <end position="734"/>
    </location>
</feature>
<keyword evidence="2 5" id="KW-0812">Transmembrane</keyword>
<comment type="subcellular location">
    <subcellularLocation>
        <location evidence="1">Membrane</location>
        <topology evidence="1">Multi-pass membrane protein</topology>
    </subcellularLocation>
</comment>
<feature type="transmembrane region" description="Helical" evidence="5">
    <location>
        <begin position="602"/>
        <end position="621"/>
    </location>
</feature>
<feature type="transmembrane region" description="Helical" evidence="5">
    <location>
        <begin position="633"/>
        <end position="654"/>
    </location>
</feature>
<dbReference type="KEGG" id="pib:BBD41_19330"/>
<evidence type="ECO:0000256" key="5">
    <source>
        <dbReference type="SAM" id="Phobius"/>
    </source>
</evidence>
<dbReference type="InterPro" id="IPR051328">
    <property type="entry name" value="T7SS_ABC-Transporter"/>
</dbReference>
<evidence type="ECO:0000259" key="6">
    <source>
        <dbReference type="Pfam" id="PF12698"/>
    </source>
</evidence>
<dbReference type="GO" id="GO:0140359">
    <property type="term" value="F:ABC-type transporter activity"/>
    <property type="evidence" value="ECO:0007669"/>
    <property type="project" value="InterPro"/>
</dbReference>